<evidence type="ECO:0000313" key="2">
    <source>
        <dbReference type="Proteomes" id="UP001165101"/>
    </source>
</evidence>
<comment type="caution">
    <text evidence="1">The sequence shown here is derived from an EMBL/GenBank/DDBJ whole genome shotgun (WGS) entry which is preliminary data.</text>
</comment>
<sequence length="242" mass="27903">MNSIGLLTPESCSNGKIASIQDSLVALADLTKDFNCYNECQPDYTVNLNLIYVYSLFDSDAFPIEKPFTLIDFISIFQEFLHVELNLLLSIDRDSIDPQVIFNLYERMMINAHSEIISSIYANPINYRSTRSGSDSSIEGTIVEESSSVEEEYVGRRPRIDSDVGIHQGIQENTDKSKENSVRKKKKFIPPTSKEILEAVYEVKRFPNRKEREMIARKCDLSPIQVRIWFMNKRNRSKVRNN</sequence>
<keyword evidence="2" id="KW-1185">Reference proteome</keyword>
<evidence type="ECO:0000313" key="1">
    <source>
        <dbReference type="EMBL" id="GME91440.1"/>
    </source>
</evidence>
<organism evidence="1 2">
    <name type="scientific">Candida boidinii</name>
    <name type="common">Yeast</name>
    <dbReference type="NCBI Taxonomy" id="5477"/>
    <lineage>
        <taxon>Eukaryota</taxon>
        <taxon>Fungi</taxon>
        <taxon>Dikarya</taxon>
        <taxon>Ascomycota</taxon>
        <taxon>Saccharomycotina</taxon>
        <taxon>Pichiomycetes</taxon>
        <taxon>Pichiales</taxon>
        <taxon>Pichiaceae</taxon>
        <taxon>Ogataea</taxon>
        <taxon>Ogataea/Candida clade</taxon>
    </lineage>
</organism>
<gene>
    <name evidence="1" type="ORF">Cboi01_000230000</name>
</gene>
<proteinExistence type="predicted"/>
<dbReference type="EMBL" id="BSXV01001008">
    <property type="protein sequence ID" value="GME91440.1"/>
    <property type="molecule type" value="Genomic_DNA"/>
</dbReference>
<name>A0ACB5TN97_CANBO</name>
<protein>
    <submittedName>
        <fullName evidence="1">Unnamed protein product</fullName>
    </submittedName>
</protein>
<reference evidence="1" key="1">
    <citation type="submission" date="2023-04" db="EMBL/GenBank/DDBJ databases">
        <title>Candida boidinii NBRC 1967.</title>
        <authorList>
            <person name="Ichikawa N."/>
            <person name="Sato H."/>
            <person name="Tonouchi N."/>
        </authorList>
    </citation>
    <scope>NUCLEOTIDE SEQUENCE</scope>
    <source>
        <strain evidence="1">NBRC 1967</strain>
    </source>
</reference>
<dbReference type="Proteomes" id="UP001165101">
    <property type="component" value="Unassembled WGS sequence"/>
</dbReference>
<accession>A0ACB5TN97</accession>